<sequence length="135" mass="15013">MKWERAIAAHVDVQDDLGRRAFAMKATGDRILQETPSAKQRAAGLTTEGHSEIRVEMGDETDWYVVLSDDRGDKAAAAIEYGRAGYIDPDTGERYGGTEGLNVLHRATGGKLAKRGKVKLPVTRKRRKRRGWFVT</sequence>
<reference evidence="1 2" key="1">
    <citation type="submission" date="2020-08" db="EMBL/GenBank/DDBJ databases">
        <title>Genomic Encyclopedia of Type Strains, Phase III (KMG-III): the genomes of soil and plant-associated and newly described type strains.</title>
        <authorList>
            <person name="Whitman W."/>
        </authorList>
    </citation>
    <scope>NUCLEOTIDE SEQUENCE [LARGE SCALE GENOMIC DNA]</scope>
    <source>
        <strain evidence="1 2">CECT 3287</strain>
    </source>
</reference>
<comment type="caution">
    <text evidence="1">The sequence shown here is derived from an EMBL/GenBank/DDBJ whole genome shotgun (WGS) entry which is preliminary data.</text>
</comment>
<evidence type="ECO:0000313" key="1">
    <source>
        <dbReference type="EMBL" id="MBB3099397.1"/>
    </source>
</evidence>
<organism evidence="1 2">
    <name type="scientific">Actinoplanes campanulatus</name>
    <dbReference type="NCBI Taxonomy" id="113559"/>
    <lineage>
        <taxon>Bacteria</taxon>
        <taxon>Bacillati</taxon>
        <taxon>Actinomycetota</taxon>
        <taxon>Actinomycetes</taxon>
        <taxon>Micromonosporales</taxon>
        <taxon>Micromonosporaceae</taxon>
        <taxon>Actinoplanes</taxon>
    </lineage>
</organism>
<keyword evidence="2" id="KW-1185">Reference proteome</keyword>
<name>A0A7W5ANQ9_9ACTN</name>
<dbReference type="Proteomes" id="UP000590749">
    <property type="component" value="Unassembled WGS sequence"/>
</dbReference>
<protein>
    <submittedName>
        <fullName evidence="1">Uncharacterized protein</fullName>
    </submittedName>
</protein>
<dbReference type="RefSeq" id="WP_189285765.1">
    <property type="nucleotide sequence ID" value="NZ_BMPW01000021.1"/>
</dbReference>
<dbReference type="EMBL" id="JACHXF010000018">
    <property type="protein sequence ID" value="MBB3099397.1"/>
    <property type="molecule type" value="Genomic_DNA"/>
</dbReference>
<accession>A0A7W5ANQ9</accession>
<evidence type="ECO:0000313" key="2">
    <source>
        <dbReference type="Proteomes" id="UP000590749"/>
    </source>
</evidence>
<dbReference type="AlphaFoldDB" id="A0A7W5ANQ9"/>
<gene>
    <name evidence="1" type="ORF">FHR83_007103</name>
</gene>
<proteinExistence type="predicted"/>